<dbReference type="GO" id="GO:0043001">
    <property type="term" value="P:Golgi to plasma membrane protein transport"/>
    <property type="evidence" value="ECO:0007669"/>
    <property type="project" value="TreeGrafter"/>
</dbReference>
<feature type="transmembrane region" description="Helical" evidence="6">
    <location>
        <begin position="69"/>
        <end position="90"/>
    </location>
</feature>
<dbReference type="InterPro" id="IPR042166">
    <property type="entry name" value="Vamp5"/>
</dbReference>
<keyword evidence="6" id="KW-1133">Transmembrane helix</keyword>
<accession>A0A5N5JXM2</accession>
<name>A0A5N5JXM2_PANHP</name>
<dbReference type="SUPFAM" id="SSF58038">
    <property type="entry name" value="SNARE fusion complex"/>
    <property type="match status" value="1"/>
</dbReference>
<keyword evidence="6" id="KW-0812">Transmembrane</keyword>
<dbReference type="Gene3D" id="1.20.5.110">
    <property type="match status" value="1"/>
</dbReference>
<comment type="similarity">
    <text evidence="1">Belongs to the synaptobrevin family.</text>
</comment>
<dbReference type="PROSITE" id="PS00417">
    <property type="entry name" value="SYNAPTOBREVIN"/>
    <property type="match status" value="1"/>
</dbReference>
<evidence type="ECO:0000313" key="8">
    <source>
        <dbReference type="EMBL" id="KAB5522333.1"/>
    </source>
</evidence>
<dbReference type="PRINTS" id="PR00219">
    <property type="entry name" value="SYNAPTOBREVN"/>
</dbReference>
<comment type="caution">
    <text evidence="8">The sequence shown here is derived from an EMBL/GenBank/DDBJ whole genome shotgun (WGS) entry which is preliminary data.</text>
</comment>
<keyword evidence="3 4" id="KW-0175">Coiled coil</keyword>
<evidence type="ECO:0000313" key="9">
    <source>
        <dbReference type="Proteomes" id="UP000327468"/>
    </source>
</evidence>
<dbReference type="GO" id="GO:0012505">
    <property type="term" value="C:endomembrane system"/>
    <property type="evidence" value="ECO:0007669"/>
    <property type="project" value="UniProtKB-SubCell"/>
</dbReference>
<dbReference type="Proteomes" id="UP000327468">
    <property type="component" value="Chromosome 27"/>
</dbReference>
<evidence type="ECO:0000256" key="6">
    <source>
        <dbReference type="SAM" id="Phobius"/>
    </source>
</evidence>
<dbReference type="AlphaFoldDB" id="A0A5N5JXM2"/>
<keyword evidence="9" id="KW-1185">Reference proteome</keyword>
<reference evidence="8 9" key="1">
    <citation type="submission" date="2019-06" db="EMBL/GenBank/DDBJ databases">
        <title>A chromosome-scale genome assembly of the striped catfish, Pangasianodon hypophthalmus.</title>
        <authorList>
            <person name="Wen M."/>
            <person name="Zahm M."/>
            <person name="Roques C."/>
            <person name="Cabau C."/>
            <person name="Klopp C."/>
            <person name="Donnadieu C."/>
            <person name="Jouanno E."/>
            <person name="Avarre J.-C."/>
            <person name="Campet M."/>
            <person name="Ha T.T.T."/>
            <person name="Dugue R."/>
            <person name="Lampietro C."/>
            <person name="Louis A."/>
            <person name="Herpin A."/>
            <person name="Echchiki A."/>
            <person name="Berthelot C."/>
            <person name="Parey E."/>
            <person name="Roest-Crollius H."/>
            <person name="Braasch I."/>
            <person name="Postlethwait J."/>
            <person name="Bobe J."/>
            <person name="Montfort J."/>
            <person name="Bouchez O."/>
            <person name="Begum T."/>
            <person name="Schartl M."/>
            <person name="Guiguen Y."/>
        </authorList>
    </citation>
    <scope>NUCLEOTIDE SEQUENCE [LARGE SCALE GENOMIC DNA]</scope>
    <source>
        <strain evidence="8 9">Indonesia</strain>
        <tissue evidence="8">Blood</tissue>
    </source>
</reference>
<protein>
    <recommendedName>
        <fullName evidence="7">V-SNARE coiled-coil homology domain-containing protein</fullName>
    </recommendedName>
</protein>
<evidence type="ECO:0000259" key="7">
    <source>
        <dbReference type="PROSITE" id="PS50892"/>
    </source>
</evidence>
<evidence type="ECO:0000256" key="1">
    <source>
        <dbReference type="ARBA" id="ARBA00008025"/>
    </source>
</evidence>
<keyword evidence="6" id="KW-0472">Membrane</keyword>
<dbReference type="PANTHER" id="PTHR47462:SF1">
    <property type="entry name" value="VESICLE-ASSOCIATED MEMBRANE PROTEIN 5"/>
    <property type="match status" value="1"/>
</dbReference>
<evidence type="ECO:0000256" key="5">
    <source>
        <dbReference type="SAM" id="MobiDB-lite"/>
    </source>
</evidence>
<dbReference type="EMBL" id="VFJC01000028">
    <property type="protein sequence ID" value="KAB5522333.1"/>
    <property type="molecule type" value="Genomic_DNA"/>
</dbReference>
<evidence type="ECO:0000256" key="3">
    <source>
        <dbReference type="PROSITE-ProRule" id="PRU00290"/>
    </source>
</evidence>
<feature type="compositionally biased region" description="Polar residues" evidence="5">
    <location>
        <begin position="97"/>
        <end position="115"/>
    </location>
</feature>
<dbReference type="PROSITE" id="PS50892">
    <property type="entry name" value="V_SNARE"/>
    <property type="match status" value="1"/>
</dbReference>
<gene>
    <name evidence="8" type="ORF">PHYPO_G00158360</name>
</gene>
<comment type="subcellular location">
    <subcellularLocation>
        <location evidence="2">Endomembrane system</location>
        <topology evidence="2">Single-pass type IV membrane protein</topology>
    </subcellularLocation>
</comment>
<evidence type="ECO:0000256" key="2">
    <source>
        <dbReference type="ARBA" id="ARBA00046280"/>
    </source>
</evidence>
<feature type="coiled-coil region" evidence="4">
    <location>
        <begin position="8"/>
        <end position="52"/>
    </location>
</feature>
<dbReference type="Pfam" id="PF00957">
    <property type="entry name" value="Synaptobrevin"/>
    <property type="match status" value="1"/>
</dbReference>
<dbReference type="PANTHER" id="PTHR47462">
    <property type="entry name" value="VESICLE-ASSOCIATED MEMBRANE PROTEIN 5"/>
    <property type="match status" value="1"/>
</dbReference>
<dbReference type="InterPro" id="IPR042855">
    <property type="entry name" value="V_SNARE_CC"/>
</dbReference>
<proteinExistence type="inferred from homology"/>
<dbReference type="GO" id="GO:0005886">
    <property type="term" value="C:plasma membrane"/>
    <property type="evidence" value="ECO:0007669"/>
    <property type="project" value="TreeGrafter"/>
</dbReference>
<feature type="region of interest" description="Disordered" evidence="5">
    <location>
        <begin position="93"/>
        <end position="115"/>
    </location>
</feature>
<dbReference type="InterPro" id="IPR001388">
    <property type="entry name" value="Synaptobrevin-like"/>
</dbReference>
<organism evidence="8 9">
    <name type="scientific">Pangasianodon hypophthalmus</name>
    <name type="common">Striped catfish</name>
    <name type="synonym">Helicophagus hypophthalmus</name>
    <dbReference type="NCBI Taxonomy" id="310915"/>
    <lineage>
        <taxon>Eukaryota</taxon>
        <taxon>Metazoa</taxon>
        <taxon>Chordata</taxon>
        <taxon>Craniata</taxon>
        <taxon>Vertebrata</taxon>
        <taxon>Euteleostomi</taxon>
        <taxon>Actinopterygii</taxon>
        <taxon>Neopterygii</taxon>
        <taxon>Teleostei</taxon>
        <taxon>Ostariophysi</taxon>
        <taxon>Siluriformes</taxon>
        <taxon>Pangasiidae</taxon>
        <taxon>Pangasianodon</taxon>
    </lineage>
</organism>
<evidence type="ECO:0000256" key="4">
    <source>
        <dbReference type="SAM" id="Coils"/>
    </source>
</evidence>
<feature type="domain" description="V-SNARE coiled-coil homology" evidence="7">
    <location>
        <begin position="3"/>
        <end position="66"/>
    </location>
</feature>
<sequence length="115" mass="12871">MGKLEETQRDVEEVKDIMLDNLNKAEERKEKLEDLNQRAAVLLNKSQSFQKKSMKVKAAKRKEYLKSKAGLIAIVVVLALVIIVIIAVMFSSERSSDTSVQRAAVTANPNVTKQL</sequence>